<evidence type="ECO:0000313" key="3">
    <source>
        <dbReference type="Proteomes" id="UP000823388"/>
    </source>
</evidence>
<evidence type="ECO:0000313" key="2">
    <source>
        <dbReference type="EMBL" id="KAG2592829.1"/>
    </source>
</evidence>
<dbReference type="AlphaFoldDB" id="A0A8T0S8P9"/>
<keyword evidence="1" id="KW-0812">Transmembrane</keyword>
<dbReference type="Proteomes" id="UP000823388">
    <property type="component" value="Chromosome 5N"/>
</dbReference>
<keyword evidence="1" id="KW-0472">Membrane</keyword>
<dbReference type="EMBL" id="CM029046">
    <property type="protein sequence ID" value="KAG2592829.1"/>
    <property type="molecule type" value="Genomic_DNA"/>
</dbReference>
<evidence type="ECO:0000256" key="1">
    <source>
        <dbReference type="SAM" id="Phobius"/>
    </source>
</evidence>
<organism evidence="2 3">
    <name type="scientific">Panicum virgatum</name>
    <name type="common">Blackwell switchgrass</name>
    <dbReference type="NCBI Taxonomy" id="38727"/>
    <lineage>
        <taxon>Eukaryota</taxon>
        <taxon>Viridiplantae</taxon>
        <taxon>Streptophyta</taxon>
        <taxon>Embryophyta</taxon>
        <taxon>Tracheophyta</taxon>
        <taxon>Spermatophyta</taxon>
        <taxon>Magnoliopsida</taxon>
        <taxon>Liliopsida</taxon>
        <taxon>Poales</taxon>
        <taxon>Poaceae</taxon>
        <taxon>PACMAD clade</taxon>
        <taxon>Panicoideae</taxon>
        <taxon>Panicodae</taxon>
        <taxon>Paniceae</taxon>
        <taxon>Panicinae</taxon>
        <taxon>Panicum</taxon>
        <taxon>Panicum sect. Hiantes</taxon>
    </lineage>
</organism>
<name>A0A8T0S8P9_PANVG</name>
<sequence>MRKRNRTATPCGNLRGGELGDGLGALRDGVLGELAGEDEAHRGLDLPGGDGGLLVLLEDVVDERVHDGHGLGGDTNVRVHLLEDLEDIDLVGLDALLGLLLAALLAGARHALLSLRLLLGLLLCRLPLGGLLLGFGRHHGNGRME</sequence>
<protein>
    <submittedName>
        <fullName evidence="2">Uncharacterized protein</fullName>
    </submittedName>
</protein>
<keyword evidence="3" id="KW-1185">Reference proteome</keyword>
<gene>
    <name evidence="2" type="ORF">PVAP13_5NG583501</name>
</gene>
<reference evidence="2" key="1">
    <citation type="submission" date="2020-05" db="EMBL/GenBank/DDBJ databases">
        <title>WGS assembly of Panicum virgatum.</title>
        <authorList>
            <person name="Lovell J.T."/>
            <person name="Jenkins J."/>
            <person name="Shu S."/>
            <person name="Juenger T.E."/>
            <person name="Schmutz J."/>
        </authorList>
    </citation>
    <scope>NUCLEOTIDE SEQUENCE</scope>
    <source>
        <strain evidence="2">AP13</strain>
    </source>
</reference>
<accession>A0A8T0S8P9</accession>
<keyword evidence="1" id="KW-1133">Transmembrane helix</keyword>
<feature type="transmembrane region" description="Helical" evidence="1">
    <location>
        <begin position="113"/>
        <end position="135"/>
    </location>
</feature>
<comment type="caution">
    <text evidence="2">The sequence shown here is derived from an EMBL/GenBank/DDBJ whole genome shotgun (WGS) entry which is preliminary data.</text>
</comment>
<proteinExistence type="predicted"/>